<evidence type="ECO:0000259" key="3">
    <source>
        <dbReference type="PROSITE" id="PS51186"/>
    </source>
</evidence>
<dbReference type="GO" id="GO:0016746">
    <property type="term" value="F:acyltransferase activity"/>
    <property type="evidence" value="ECO:0007669"/>
    <property type="project" value="UniProtKB-KW"/>
</dbReference>
<dbReference type="Gene3D" id="3.40.630.30">
    <property type="match status" value="1"/>
</dbReference>
<dbReference type="Pfam" id="PF00583">
    <property type="entry name" value="Acetyltransf_1"/>
    <property type="match status" value="1"/>
</dbReference>
<dbReference type="EMBL" id="JBIBSM010000025">
    <property type="protein sequence ID" value="MFF8280754.1"/>
    <property type="molecule type" value="Genomic_DNA"/>
</dbReference>
<dbReference type="PROSITE" id="PS51186">
    <property type="entry name" value="GNAT"/>
    <property type="match status" value="1"/>
</dbReference>
<keyword evidence="1 4" id="KW-0808">Transferase</keyword>
<comment type="caution">
    <text evidence="4">The sequence shown here is derived from an EMBL/GenBank/DDBJ whole genome shotgun (WGS) entry which is preliminary data.</text>
</comment>
<keyword evidence="5" id="KW-1185">Reference proteome</keyword>
<evidence type="ECO:0000256" key="2">
    <source>
        <dbReference type="ARBA" id="ARBA00023315"/>
    </source>
</evidence>
<proteinExistence type="predicted"/>
<name>A0ABW6YLL2_9ACTN</name>
<dbReference type="CDD" id="cd04301">
    <property type="entry name" value="NAT_SF"/>
    <property type="match status" value="1"/>
</dbReference>
<reference evidence="4 5" key="1">
    <citation type="submission" date="2024-10" db="EMBL/GenBank/DDBJ databases">
        <title>The Natural Products Discovery Center: Release of the First 8490 Sequenced Strains for Exploring Actinobacteria Biosynthetic Diversity.</title>
        <authorList>
            <person name="Kalkreuter E."/>
            <person name="Kautsar S.A."/>
            <person name="Yang D."/>
            <person name="Bader C.D."/>
            <person name="Teijaro C.N."/>
            <person name="Fluegel L."/>
            <person name="Davis C.M."/>
            <person name="Simpson J.R."/>
            <person name="Lauterbach L."/>
            <person name="Steele A.D."/>
            <person name="Gui C."/>
            <person name="Meng S."/>
            <person name="Li G."/>
            <person name="Viehrig K."/>
            <person name="Ye F."/>
            <person name="Su P."/>
            <person name="Kiefer A.F."/>
            <person name="Nichols A."/>
            <person name="Cepeda A.J."/>
            <person name="Yan W."/>
            <person name="Fan B."/>
            <person name="Jiang Y."/>
            <person name="Adhikari A."/>
            <person name="Zheng C.-J."/>
            <person name="Schuster L."/>
            <person name="Cowan T.M."/>
            <person name="Smanski M.J."/>
            <person name="Chevrette M.G."/>
            <person name="De Carvalho L.P.S."/>
            <person name="Shen B."/>
        </authorList>
    </citation>
    <scope>NUCLEOTIDE SEQUENCE [LARGE SCALE GENOMIC DNA]</scope>
    <source>
        <strain evidence="4 5">NPDC015755</strain>
    </source>
</reference>
<dbReference type="InterPro" id="IPR000182">
    <property type="entry name" value="GNAT_dom"/>
</dbReference>
<accession>A0ABW6YLL2</accession>
<dbReference type="RefSeq" id="WP_391937544.1">
    <property type="nucleotide sequence ID" value="NZ_JBIBSM010000025.1"/>
</dbReference>
<evidence type="ECO:0000256" key="1">
    <source>
        <dbReference type="ARBA" id="ARBA00022679"/>
    </source>
</evidence>
<dbReference type="Proteomes" id="UP001603013">
    <property type="component" value="Unassembled WGS sequence"/>
</dbReference>
<feature type="domain" description="N-acetyltransferase" evidence="3">
    <location>
        <begin position="8"/>
        <end position="180"/>
    </location>
</feature>
<dbReference type="PANTHER" id="PTHR43072">
    <property type="entry name" value="N-ACETYLTRANSFERASE"/>
    <property type="match status" value="1"/>
</dbReference>
<gene>
    <name evidence="4" type="ORF">ACF05T_32615</name>
</gene>
<dbReference type="InterPro" id="IPR016181">
    <property type="entry name" value="Acyl_CoA_acyltransferase"/>
</dbReference>
<keyword evidence="2 4" id="KW-0012">Acyltransferase</keyword>
<protein>
    <submittedName>
        <fullName evidence="4">GNAT family N-acetyltransferase</fullName>
        <ecNumber evidence="4">2.3.-.-</ecNumber>
    </submittedName>
</protein>
<dbReference type="PANTHER" id="PTHR43072:SF23">
    <property type="entry name" value="UPF0039 PROTEIN C11D3.02C"/>
    <property type="match status" value="1"/>
</dbReference>
<dbReference type="EC" id="2.3.-.-" evidence="4"/>
<organism evidence="4 5">
    <name type="scientific">Streptomyces lateritius</name>
    <dbReference type="NCBI Taxonomy" id="67313"/>
    <lineage>
        <taxon>Bacteria</taxon>
        <taxon>Bacillati</taxon>
        <taxon>Actinomycetota</taxon>
        <taxon>Actinomycetes</taxon>
        <taxon>Kitasatosporales</taxon>
        <taxon>Streptomycetaceae</taxon>
        <taxon>Streptomyces</taxon>
    </lineage>
</organism>
<dbReference type="SUPFAM" id="SSF55729">
    <property type="entry name" value="Acyl-CoA N-acyltransferases (Nat)"/>
    <property type="match status" value="1"/>
</dbReference>
<sequence length="194" mass="21458">MLSGHAEVQVRPGTEGDLASLTELYNHYVRETAITFDTEPFTPEQRLPWLRSHPEDGPHRLLVAHDVRNDRKQTDGRVLGYATSSAFRPKPAYSTSVEVSVYLSPDAAGRGVGTLLYEALFGALAGEDVHRAYAGIALPNEPSARLHARFGFRHIGTYGEVGRKFGRYWDVAWYEKRLAPHGLGQSAAQAHEAC</sequence>
<evidence type="ECO:0000313" key="4">
    <source>
        <dbReference type="EMBL" id="MFF8280754.1"/>
    </source>
</evidence>
<evidence type="ECO:0000313" key="5">
    <source>
        <dbReference type="Proteomes" id="UP001603013"/>
    </source>
</evidence>